<dbReference type="SUPFAM" id="SSF47823">
    <property type="entry name" value="lambda integrase-like, N-terminal domain"/>
    <property type="match status" value="1"/>
</dbReference>
<dbReference type="InterPro" id="IPR052925">
    <property type="entry name" value="Phage_Integrase-like_Recomb"/>
</dbReference>
<dbReference type="SUPFAM" id="SSF56349">
    <property type="entry name" value="DNA breaking-rejoining enzymes"/>
    <property type="match status" value="1"/>
</dbReference>
<dbReference type="InterPro" id="IPR004107">
    <property type="entry name" value="Integrase_SAM-like_N"/>
</dbReference>
<dbReference type="InterPro" id="IPR010998">
    <property type="entry name" value="Integrase_recombinase_N"/>
</dbReference>
<feature type="domain" description="Tyr recombinase" evidence="4">
    <location>
        <begin position="133"/>
        <end position="319"/>
    </location>
</feature>
<evidence type="ECO:0000256" key="2">
    <source>
        <dbReference type="ARBA" id="ARBA00023125"/>
    </source>
</evidence>
<dbReference type="Pfam" id="PF00589">
    <property type="entry name" value="Phage_integrase"/>
    <property type="match status" value="1"/>
</dbReference>
<dbReference type="PANTHER" id="PTHR34605">
    <property type="entry name" value="PHAGE_INTEGRASE DOMAIN-CONTAINING PROTEIN"/>
    <property type="match status" value="1"/>
</dbReference>
<evidence type="ECO:0000313" key="6">
    <source>
        <dbReference type="Proteomes" id="UP000244817"/>
    </source>
</evidence>
<protein>
    <submittedName>
        <fullName evidence="5">Recombinase XerD</fullName>
    </submittedName>
</protein>
<gene>
    <name evidence="5" type="ORF">DC363_15110</name>
</gene>
<evidence type="ECO:0000259" key="4">
    <source>
        <dbReference type="PROSITE" id="PS51898"/>
    </source>
</evidence>
<dbReference type="OrthoDB" id="7718754at2"/>
<dbReference type="InterPro" id="IPR011010">
    <property type="entry name" value="DNA_brk_join_enz"/>
</dbReference>
<evidence type="ECO:0000256" key="1">
    <source>
        <dbReference type="ARBA" id="ARBA00022908"/>
    </source>
</evidence>
<dbReference type="Proteomes" id="UP000244817">
    <property type="component" value="Unassembled WGS sequence"/>
</dbReference>
<keyword evidence="1" id="KW-0229">DNA integration</keyword>
<dbReference type="Gene3D" id="1.10.443.10">
    <property type="entry name" value="Intergrase catalytic core"/>
    <property type="match status" value="1"/>
</dbReference>
<reference evidence="5 6" key="1">
    <citation type="submission" date="2018-04" db="EMBL/GenBank/DDBJ databases">
        <title>Pelagivirga bohaiensis gen. nov., sp. nov., a bacterium isolated from the Bohai Sea.</title>
        <authorList>
            <person name="Ji X."/>
        </authorList>
    </citation>
    <scope>NUCLEOTIDE SEQUENCE [LARGE SCALE GENOMIC DNA]</scope>
    <source>
        <strain evidence="5 6">BH-SD16</strain>
    </source>
</reference>
<dbReference type="Gene3D" id="1.10.150.130">
    <property type="match status" value="1"/>
</dbReference>
<dbReference type="RefSeq" id="WP_108641995.1">
    <property type="nucleotide sequence ID" value="NZ_QCYG01000011.1"/>
</dbReference>
<dbReference type="InterPro" id="IPR002104">
    <property type="entry name" value="Integrase_catalytic"/>
</dbReference>
<keyword evidence="2" id="KW-0238">DNA-binding</keyword>
<name>A0A2T7FT43_9RHOB</name>
<dbReference type="PROSITE" id="PS51898">
    <property type="entry name" value="TYR_RECOMBINASE"/>
    <property type="match status" value="1"/>
</dbReference>
<dbReference type="GO" id="GO:0006310">
    <property type="term" value="P:DNA recombination"/>
    <property type="evidence" value="ECO:0007669"/>
    <property type="project" value="UniProtKB-KW"/>
</dbReference>
<dbReference type="AlphaFoldDB" id="A0A2T7FT43"/>
<dbReference type="InterPro" id="IPR013762">
    <property type="entry name" value="Integrase-like_cat_sf"/>
</dbReference>
<sequence length="326" mass="36295">MASQFDRQSVRVELISKLSTVPTSRRQALIAEYRKRSEAAFAASTLRNYRMTIRLFTEWCHREGHCATLPIEPRTVAAWIDAMGGKLAANTIETRLWAIAELHRSEFLPSPTRHRLVDLALKAVKRKYGTMTRQAPPLCKKEVIATIGRLGASRQDIRDKAVLWIATDSWCRASEIVAFRVKDLQRQEDGSSLLFVARSKTDQNGQGGYAFLSKRGSEAVIKWIEMANLRADDPILTKSQSGATIKPLDPATLSRIIKRCTGRTDVSAHSTRVGGVHDAFRLGCDLSSIMVAGRWSSPEMPARYGRRILASQSAAAKVSSHFNEVD</sequence>
<evidence type="ECO:0000256" key="3">
    <source>
        <dbReference type="ARBA" id="ARBA00023172"/>
    </source>
</evidence>
<keyword evidence="3" id="KW-0233">DNA recombination</keyword>
<organism evidence="5 6">
    <name type="scientific">Thalassorhabdomicrobium marinisediminis</name>
    <dbReference type="NCBI Taxonomy" id="2170577"/>
    <lineage>
        <taxon>Bacteria</taxon>
        <taxon>Pseudomonadati</taxon>
        <taxon>Pseudomonadota</taxon>
        <taxon>Alphaproteobacteria</taxon>
        <taxon>Rhodobacterales</taxon>
        <taxon>Paracoccaceae</taxon>
        <taxon>Thalassorhabdomicrobium</taxon>
    </lineage>
</organism>
<accession>A0A2T7FT43</accession>
<dbReference type="GO" id="GO:0003677">
    <property type="term" value="F:DNA binding"/>
    <property type="evidence" value="ECO:0007669"/>
    <property type="project" value="UniProtKB-KW"/>
</dbReference>
<dbReference type="GO" id="GO:0015074">
    <property type="term" value="P:DNA integration"/>
    <property type="evidence" value="ECO:0007669"/>
    <property type="project" value="UniProtKB-KW"/>
</dbReference>
<dbReference type="EMBL" id="QCYG01000011">
    <property type="protein sequence ID" value="PVA05347.1"/>
    <property type="molecule type" value="Genomic_DNA"/>
</dbReference>
<evidence type="ECO:0000313" key="5">
    <source>
        <dbReference type="EMBL" id="PVA05347.1"/>
    </source>
</evidence>
<keyword evidence="6" id="KW-1185">Reference proteome</keyword>
<proteinExistence type="predicted"/>
<dbReference type="Pfam" id="PF02899">
    <property type="entry name" value="Phage_int_SAM_1"/>
    <property type="match status" value="1"/>
</dbReference>
<dbReference type="PANTHER" id="PTHR34605:SF3">
    <property type="entry name" value="P CELL-TYPE AGGLUTINATION PROTEIN MAP4-LIKE-RELATED"/>
    <property type="match status" value="1"/>
</dbReference>
<comment type="caution">
    <text evidence="5">The sequence shown here is derived from an EMBL/GenBank/DDBJ whole genome shotgun (WGS) entry which is preliminary data.</text>
</comment>